<sequence>MPGMANVPVEPRAAAQAQRMRTHWLRIAPGALALALFLALALGRGVLGAVASPLQGALALALLASIIVQPSALARMRVTQTAAALAGILTVALLLRVWGLRFGLPYFEHPDEWAVAEEALRMLRTGDYTPFSYTYPTLYTYMQVGVAAAHFMWGAGAGLYRSPADIDPVPFYVWARALTAMLGAGAVALTFLAGRMLYGNAAGLLATALIAVMPAVTGDSHYVTTDTPAMFFTLLAFLAIARLTGVAAERTPSDDAPPATAPPILTQAFLAGVGVGLATATKWNAGSLVIALLVAIVFAARRSTRNGHADALDGDVALRRRNLQPLTVNLLTVALSGILLGFTLGVPFWLRDLPRILTDLAGIIAHYRFEGHPGAESDQPALFYWWALTREGTLLAWVCLGGVALAFLRRKPADVLVLAVVVPAVLQLTGVKVVFFRNAMPLLPFLCILAAALVVVAVEWVTERPGETGDRLTGGRASVAFMRRLAGNRTVLLLAATVLLAAEPLAQAIHDEALRARPTTRILAGEWLETRAQDGERIWLEDNTLILVPRLRAVGGEPAVHHDLAWYREQGIRFVVVHLDRETGAAALAAFGEPAARFLRAGERHGPELAIFDTGAPDAAAEPRTPSGATLGAGAIVLEGYRHPGRAQAGGVLSLALFWRAMRPPPLDYTVYVHLVDEAGAKVAQRDVPPLEGRRPTSRWMPGDRVRDDQDLFIPETVPPGTYRLLTGMYDAATMTPINDAGPIDLGVVVVER</sequence>
<gene>
    <name evidence="10" type="ordered locus">Rcas_1047</name>
</gene>
<dbReference type="KEGG" id="rca:Rcas_1047"/>
<dbReference type="PANTHER" id="PTHR33908:SF11">
    <property type="entry name" value="MEMBRANE PROTEIN"/>
    <property type="match status" value="1"/>
</dbReference>
<feature type="transmembrane region" description="Helical" evidence="8">
    <location>
        <begin position="415"/>
        <end position="436"/>
    </location>
</feature>
<proteinExistence type="predicted"/>
<protein>
    <submittedName>
        <fullName evidence="10">Glycosyl transferase family 39</fullName>
    </submittedName>
</protein>
<feature type="domain" description="ArnT-like N-terminal" evidence="9">
    <location>
        <begin position="172"/>
        <end position="297"/>
    </location>
</feature>
<keyword evidence="6 8" id="KW-1133">Transmembrane helix</keyword>
<dbReference type="GO" id="GO:0009103">
    <property type="term" value="P:lipopolysaccharide biosynthetic process"/>
    <property type="evidence" value="ECO:0007669"/>
    <property type="project" value="UniProtKB-ARBA"/>
</dbReference>
<evidence type="ECO:0000256" key="8">
    <source>
        <dbReference type="SAM" id="Phobius"/>
    </source>
</evidence>
<feature type="transmembrane region" description="Helical" evidence="8">
    <location>
        <begin position="491"/>
        <end position="509"/>
    </location>
</feature>
<dbReference type="GO" id="GO:0000030">
    <property type="term" value="F:mannosyltransferase activity"/>
    <property type="evidence" value="ECO:0007669"/>
    <property type="project" value="InterPro"/>
</dbReference>
<keyword evidence="7 8" id="KW-0472">Membrane</keyword>
<dbReference type="GO" id="GO:0006493">
    <property type="term" value="P:protein O-linked glycosylation"/>
    <property type="evidence" value="ECO:0007669"/>
    <property type="project" value="InterPro"/>
</dbReference>
<keyword evidence="3" id="KW-0328">Glycosyltransferase</keyword>
<keyword evidence="2" id="KW-1003">Cell membrane</keyword>
<evidence type="ECO:0000313" key="11">
    <source>
        <dbReference type="Proteomes" id="UP000000263"/>
    </source>
</evidence>
<feature type="transmembrane region" description="Helical" evidence="8">
    <location>
        <begin position="171"/>
        <end position="191"/>
    </location>
</feature>
<reference evidence="10 11" key="1">
    <citation type="submission" date="2007-08" db="EMBL/GenBank/DDBJ databases">
        <title>Complete sequence of Roseiflexus castenholzii DSM 13941.</title>
        <authorList>
            <consortium name="US DOE Joint Genome Institute"/>
            <person name="Copeland A."/>
            <person name="Lucas S."/>
            <person name="Lapidus A."/>
            <person name="Barry K."/>
            <person name="Glavina del Rio T."/>
            <person name="Dalin E."/>
            <person name="Tice H."/>
            <person name="Pitluck S."/>
            <person name="Thompson L.S."/>
            <person name="Brettin T."/>
            <person name="Bruce D."/>
            <person name="Detter J.C."/>
            <person name="Han C."/>
            <person name="Tapia R."/>
            <person name="Schmutz J."/>
            <person name="Larimer F."/>
            <person name="Land M."/>
            <person name="Hauser L."/>
            <person name="Kyrpides N."/>
            <person name="Mikhailova N."/>
            <person name="Bryant D.A."/>
            <person name="Hanada S."/>
            <person name="Tsukatani Y."/>
            <person name="Richardson P."/>
        </authorList>
    </citation>
    <scope>NUCLEOTIDE SEQUENCE [LARGE SCALE GENOMIC DNA]</scope>
    <source>
        <strain evidence="11">DSM 13941 / HLO8</strain>
    </source>
</reference>
<evidence type="ECO:0000256" key="6">
    <source>
        <dbReference type="ARBA" id="ARBA00022989"/>
    </source>
</evidence>
<comment type="subcellular location">
    <subcellularLocation>
        <location evidence="1">Cell membrane</location>
        <topology evidence="1">Multi-pass membrane protein</topology>
    </subcellularLocation>
</comment>
<organism evidence="10 11">
    <name type="scientific">Roseiflexus castenholzii (strain DSM 13941 / HLO8)</name>
    <dbReference type="NCBI Taxonomy" id="383372"/>
    <lineage>
        <taxon>Bacteria</taxon>
        <taxon>Bacillati</taxon>
        <taxon>Chloroflexota</taxon>
        <taxon>Chloroflexia</taxon>
        <taxon>Chloroflexales</taxon>
        <taxon>Roseiflexineae</taxon>
        <taxon>Roseiflexaceae</taxon>
        <taxon>Roseiflexus</taxon>
    </lineage>
</organism>
<feature type="transmembrane region" description="Helical" evidence="8">
    <location>
        <begin position="197"/>
        <end position="217"/>
    </location>
</feature>
<keyword evidence="5 8" id="KW-0812">Transmembrane</keyword>
<evidence type="ECO:0000256" key="1">
    <source>
        <dbReference type="ARBA" id="ARBA00004651"/>
    </source>
</evidence>
<keyword evidence="11" id="KW-1185">Reference proteome</keyword>
<feature type="transmembrane region" description="Helical" evidence="8">
    <location>
        <begin position="81"/>
        <end position="99"/>
    </location>
</feature>
<dbReference type="PANTHER" id="PTHR33908">
    <property type="entry name" value="MANNOSYLTRANSFERASE YKCB-RELATED"/>
    <property type="match status" value="1"/>
</dbReference>
<dbReference type="OrthoDB" id="158419at2"/>
<dbReference type="eggNOG" id="COG1807">
    <property type="taxonomic scope" value="Bacteria"/>
</dbReference>
<evidence type="ECO:0000256" key="7">
    <source>
        <dbReference type="ARBA" id="ARBA00023136"/>
    </source>
</evidence>
<feature type="transmembrane region" description="Helical" evidence="8">
    <location>
        <begin position="138"/>
        <end position="159"/>
    </location>
</feature>
<dbReference type="Pfam" id="PF02366">
    <property type="entry name" value="PMT"/>
    <property type="match status" value="1"/>
</dbReference>
<dbReference type="GO" id="GO:0005886">
    <property type="term" value="C:plasma membrane"/>
    <property type="evidence" value="ECO:0007669"/>
    <property type="project" value="UniProtKB-SubCell"/>
</dbReference>
<dbReference type="EMBL" id="CP000804">
    <property type="protein sequence ID" value="ABU57149.1"/>
    <property type="molecule type" value="Genomic_DNA"/>
</dbReference>
<evidence type="ECO:0000256" key="4">
    <source>
        <dbReference type="ARBA" id="ARBA00022679"/>
    </source>
</evidence>
<dbReference type="InterPro" id="IPR050297">
    <property type="entry name" value="LipidA_mod_glycosyltrf_83"/>
</dbReference>
<evidence type="ECO:0000256" key="3">
    <source>
        <dbReference type="ARBA" id="ARBA00022676"/>
    </source>
</evidence>
<dbReference type="AlphaFoldDB" id="A7NI49"/>
<evidence type="ECO:0000259" key="9">
    <source>
        <dbReference type="Pfam" id="PF02366"/>
    </source>
</evidence>
<feature type="transmembrane region" description="Helical" evidence="8">
    <location>
        <begin position="268"/>
        <end position="298"/>
    </location>
</feature>
<feature type="transmembrane region" description="Helical" evidence="8">
    <location>
        <begin position="442"/>
        <end position="461"/>
    </location>
</feature>
<name>A7NI49_ROSCS</name>
<evidence type="ECO:0000256" key="5">
    <source>
        <dbReference type="ARBA" id="ARBA00022692"/>
    </source>
</evidence>
<feature type="transmembrane region" description="Helical" evidence="8">
    <location>
        <begin position="383"/>
        <end position="408"/>
    </location>
</feature>
<dbReference type="STRING" id="383372.Rcas_1047"/>
<evidence type="ECO:0000256" key="2">
    <source>
        <dbReference type="ARBA" id="ARBA00022475"/>
    </source>
</evidence>
<feature type="transmembrane region" description="Helical" evidence="8">
    <location>
        <begin position="229"/>
        <end position="248"/>
    </location>
</feature>
<dbReference type="Proteomes" id="UP000000263">
    <property type="component" value="Chromosome"/>
</dbReference>
<dbReference type="InterPro" id="IPR003342">
    <property type="entry name" value="ArnT-like_N"/>
</dbReference>
<evidence type="ECO:0000313" key="10">
    <source>
        <dbReference type="EMBL" id="ABU57149.1"/>
    </source>
</evidence>
<dbReference type="HOGENOM" id="CLU_405905_0_0_0"/>
<keyword evidence="4 10" id="KW-0808">Transferase</keyword>
<accession>A7NI49</accession>
<dbReference type="GO" id="GO:0016763">
    <property type="term" value="F:pentosyltransferase activity"/>
    <property type="evidence" value="ECO:0007669"/>
    <property type="project" value="TreeGrafter"/>
</dbReference>
<feature type="transmembrane region" description="Helical" evidence="8">
    <location>
        <begin position="328"/>
        <end position="350"/>
    </location>
</feature>